<dbReference type="InterPro" id="IPR035093">
    <property type="entry name" value="RelE/ParE_toxin_dom_sf"/>
</dbReference>
<organism evidence="3 4">
    <name type="scientific">Rheinheimera lutimaris</name>
    <dbReference type="NCBI Taxonomy" id="2740584"/>
    <lineage>
        <taxon>Bacteria</taxon>
        <taxon>Pseudomonadati</taxon>
        <taxon>Pseudomonadota</taxon>
        <taxon>Gammaproteobacteria</taxon>
        <taxon>Chromatiales</taxon>
        <taxon>Chromatiaceae</taxon>
        <taxon>Rheinheimera</taxon>
    </lineage>
</organism>
<dbReference type="InterPro" id="IPR007712">
    <property type="entry name" value="RelE/ParE_toxin"/>
</dbReference>
<keyword evidence="2" id="KW-1277">Toxin-antitoxin system</keyword>
<evidence type="ECO:0000313" key="3">
    <source>
        <dbReference type="EMBL" id="NRQ44126.1"/>
    </source>
</evidence>
<evidence type="ECO:0000256" key="1">
    <source>
        <dbReference type="ARBA" id="ARBA00006226"/>
    </source>
</evidence>
<sequence>MKVIWSPLAIEKLGDAAAFIALDNPVAAENWVNDVFDKAELLATLPEMGRQVPELASSQYREIFFGYYRVIYRLGQDVYILTVRNCRQLLANDDIAE</sequence>
<evidence type="ECO:0000256" key="2">
    <source>
        <dbReference type="ARBA" id="ARBA00022649"/>
    </source>
</evidence>
<keyword evidence="4" id="KW-1185">Reference proteome</keyword>
<dbReference type="InterPro" id="IPR051803">
    <property type="entry name" value="TA_system_RelE-like_toxin"/>
</dbReference>
<comment type="caution">
    <text evidence="3">The sequence shown here is derived from an EMBL/GenBank/DDBJ whole genome shotgun (WGS) entry which is preliminary data.</text>
</comment>
<protein>
    <submittedName>
        <fullName evidence="3">Type II toxin-antitoxin system RelE/ParE family toxin</fullName>
    </submittedName>
</protein>
<dbReference type="Proteomes" id="UP000523161">
    <property type="component" value="Unassembled WGS sequence"/>
</dbReference>
<accession>A0A7Y5AT85</accession>
<dbReference type="Gene3D" id="3.30.2310.20">
    <property type="entry name" value="RelE-like"/>
    <property type="match status" value="1"/>
</dbReference>
<dbReference type="PANTHER" id="PTHR33755:SF5">
    <property type="entry name" value="TYPE II TOXIN-ANTITOXIN SYSTEM RELE_PARE FAMILY TOXIN"/>
    <property type="match status" value="1"/>
</dbReference>
<reference evidence="3 4" key="1">
    <citation type="submission" date="2020-06" db="EMBL/GenBank/DDBJ databases">
        <title>Rheinheimera sp. nov., a marine bacterium isolated from coastal.</title>
        <authorList>
            <person name="Yu Q."/>
            <person name="Qi Y."/>
            <person name="Pu J."/>
        </authorList>
    </citation>
    <scope>NUCLEOTIDE SEQUENCE [LARGE SCALE GENOMIC DNA]</scope>
    <source>
        <strain evidence="3 4">YQF-2</strain>
    </source>
</reference>
<dbReference type="AlphaFoldDB" id="A0A7Y5AT85"/>
<dbReference type="EMBL" id="JABSOD010000022">
    <property type="protein sequence ID" value="NRQ44126.1"/>
    <property type="molecule type" value="Genomic_DNA"/>
</dbReference>
<proteinExistence type="inferred from homology"/>
<name>A0A7Y5AT85_9GAMM</name>
<dbReference type="PANTHER" id="PTHR33755">
    <property type="entry name" value="TOXIN PARE1-RELATED"/>
    <property type="match status" value="1"/>
</dbReference>
<dbReference type="RefSeq" id="WP_173502360.1">
    <property type="nucleotide sequence ID" value="NZ_JABSOD010000022.1"/>
</dbReference>
<gene>
    <name evidence="3" type="ORF">HRH59_16400</name>
</gene>
<evidence type="ECO:0000313" key="4">
    <source>
        <dbReference type="Proteomes" id="UP000523161"/>
    </source>
</evidence>
<dbReference type="Pfam" id="PF05016">
    <property type="entry name" value="ParE_toxin"/>
    <property type="match status" value="1"/>
</dbReference>
<comment type="similarity">
    <text evidence="1">Belongs to the RelE toxin family.</text>
</comment>